<dbReference type="PANTHER" id="PTHR16222">
    <property type="entry name" value="ADP-RIBOSYLGLYCOHYDROLASE"/>
    <property type="match status" value="1"/>
</dbReference>
<keyword evidence="2" id="KW-0378">Hydrolase</keyword>
<comment type="caution">
    <text evidence="5">The sequence shown here is derived from an EMBL/GenBank/DDBJ whole genome shotgun (WGS) entry which is preliminary data.</text>
</comment>
<dbReference type="RefSeq" id="WP_132171040.1">
    <property type="nucleotide sequence ID" value="NZ_SMKX01000075.1"/>
</dbReference>
<dbReference type="SUPFAM" id="SSF54593">
    <property type="entry name" value="Glyoxalase/Bleomycin resistance protein/Dihydroxybiphenyl dioxygenase"/>
    <property type="match status" value="1"/>
</dbReference>
<feature type="binding site" evidence="3">
    <location>
        <position position="76"/>
    </location>
    <ligand>
        <name>Mg(2+)</name>
        <dbReference type="ChEBI" id="CHEBI:18420"/>
        <label>1</label>
    </ligand>
</feature>
<protein>
    <recommendedName>
        <fullName evidence="4">VOC domain-containing protein</fullName>
    </recommendedName>
</protein>
<keyword evidence="3" id="KW-0460">Magnesium</keyword>
<feature type="binding site" evidence="3">
    <location>
        <position position="75"/>
    </location>
    <ligand>
        <name>Mg(2+)</name>
        <dbReference type="ChEBI" id="CHEBI:18420"/>
        <label>1</label>
    </ligand>
</feature>
<sequence length="607" mass="66473">MPDTPAALEERAKGLLIGAAVGDALGWPQEQRSQIVGGRSSQDVPPEPAFRSWVRHGGTRFNRYEDAVNAGAYSDDTQLLLAVGRACVAGSSWWGYFTGIELPAWPIYQRGGGRAVLIAARSWQDRTPPWLAQKSDQAKRYFDAGANGVAMRIGPHALVTAADADSKSLVRRVIEDGVTTHGHPRALLGAVIHAIALRSALLRQGTMQYGELISEIVNSNEWRDVDLIARAVPAGWLEQHVYSTGQSFEKRWKQTVDEVEILLATIRTSIERAAFSDDIGTLEALGCFDSKQNGSGTITAIASLYLATRAAAQPMTGLLRAAFLEKADTDTLASMVASLLGAVHGSDWMNGLAKQVQDRQYLDTLAASLTRTAVGNYRQFPGRDGQLPFEGEVDHPGRMLTTRQIDDWLSYLDTRSFARDFLDGRQVKTETHYVLNVPDDAKHAVERHSLELADGQSVIVDRIRRRVVADRSLSRADAKTAPLTNRAALSADRIADLSDAKINRVAVPVNDIEVSAEFYRAVLGVEGRRLRDGYYLTNWLVLVRRATAAGASTNPPTRITVTVLDLDYFKSKLRNLGVHFTEHASVESIAGVRILDPDGNEILIRAS</sequence>
<dbReference type="PROSITE" id="PS51819">
    <property type="entry name" value="VOC"/>
    <property type="match status" value="1"/>
</dbReference>
<dbReference type="InterPro" id="IPR050792">
    <property type="entry name" value="ADP-ribosylglycohydrolase"/>
</dbReference>
<evidence type="ECO:0000256" key="1">
    <source>
        <dbReference type="ARBA" id="ARBA00010702"/>
    </source>
</evidence>
<dbReference type="InterPro" id="IPR029068">
    <property type="entry name" value="Glyas_Bleomycin-R_OHBP_Dase"/>
</dbReference>
<comment type="similarity">
    <text evidence="1">Belongs to the ADP-ribosylglycohydrolase family.</text>
</comment>
<dbReference type="Gene3D" id="1.10.4080.10">
    <property type="entry name" value="ADP-ribosylation/Crystallin J1"/>
    <property type="match status" value="1"/>
</dbReference>
<name>A0A4R4ZFZ3_9ACTN</name>
<dbReference type="CDD" id="cd06587">
    <property type="entry name" value="VOC"/>
    <property type="match status" value="1"/>
</dbReference>
<feature type="binding site" evidence="3">
    <location>
        <position position="74"/>
    </location>
    <ligand>
        <name>Mg(2+)</name>
        <dbReference type="ChEBI" id="CHEBI:18420"/>
        <label>1</label>
    </ligand>
</feature>
<keyword evidence="3" id="KW-0479">Metal-binding</keyword>
<evidence type="ECO:0000313" key="5">
    <source>
        <dbReference type="EMBL" id="TDD57413.1"/>
    </source>
</evidence>
<feature type="binding site" evidence="3">
    <location>
        <position position="328"/>
    </location>
    <ligand>
        <name>Mg(2+)</name>
        <dbReference type="ChEBI" id="CHEBI:18420"/>
        <label>1</label>
    </ligand>
</feature>
<dbReference type="OrthoDB" id="9798107at2"/>
<comment type="cofactor">
    <cofactor evidence="3">
        <name>Mg(2+)</name>
        <dbReference type="ChEBI" id="CHEBI:18420"/>
    </cofactor>
    <text evidence="3">Binds 2 magnesium ions per subunit.</text>
</comment>
<dbReference type="Pfam" id="PF03747">
    <property type="entry name" value="ADP_ribosyl_GH"/>
    <property type="match status" value="1"/>
</dbReference>
<evidence type="ECO:0000256" key="3">
    <source>
        <dbReference type="PIRSR" id="PIRSR605502-1"/>
    </source>
</evidence>
<gene>
    <name evidence="5" type="ORF">E1263_23875</name>
</gene>
<dbReference type="InterPro" id="IPR005502">
    <property type="entry name" value="Ribosyl_crysJ1"/>
</dbReference>
<evidence type="ECO:0000256" key="2">
    <source>
        <dbReference type="ARBA" id="ARBA00022801"/>
    </source>
</evidence>
<feature type="binding site" evidence="3">
    <location>
        <position position="331"/>
    </location>
    <ligand>
        <name>Mg(2+)</name>
        <dbReference type="ChEBI" id="CHEBI:18420"/>
        <label>1</label>
    </ligand>
</feature>
<dbReference type="GO" id="GO:0016787">
    <property type="term" value="F:hydrolase activity"/>
    <property type="evidence" value="ECO:0007669"/>
    <property type="project" value="UniProtKB-KW"/>
</dbReference>
<dbReference type="Gene3D" id="3.10.180.10">
    <property type="entry name" value="2,3-Dihydroxybiphenyl 1,2-Dioxygenase, domain 1"/>
    <property type="match status" value="1"/>
</dbReference>
<evidence type="ECO:0000313" key="6">
    <source>
        <dbReference type="Proteomes" id="UP000295124"/>
    </source>
</evidence>
<dbReference type="PANTHER" id="PTHR16222:SF24">
    <property type="entry name" value="ADP-RIBOSYLHYDROLASE ARH3"/>
    <property type="match status" value="1"/>
</dbReference>
<dbReference type="Proteomes" id="UP000295124">
    <property type="component" value="Unassembled WGS sequence"/>
</dbReference>
<dbReference type="InterPro" id="IPR036705">
    <property type="entry name" value="Ribosyl_crysJ1_sf"/>
</dbReference>
<dbReference type="Pfam" id="PF00903">
    <property type="entry name" value="Glyoxalase"/>
    <property type="match status" value="1"/>
</dbReference>
<dbReference type="GO" id="GO:0046872">
    <property type="term" value="F:metal ion binding"/>
    <property type="evidence" value="ECO:0007669"/>
    <property type="project" value="UniProtKB-KW"/>
</dbReference>
<feature type="binding site" evidence="3">
    <location>
        <position position="330"/>
    </location>
    <ligand>
        <name>Mg(2+)</name>
        <dbReference type="ChEBI" id="CHEBI:18420"/>
        <label>1</label>
    </ligand>
</feature>
<dbReference type="AlphaFoldDB" id="A0A4R4ZFZ3"/>
<proteinExistence type="inferred from homology"/>
<evidence type="ECO:0000259" key="4">
    <source>
        <dbReference type="PROSITE" id="PS51819"/>
    </source>
</evidence>
<reference evidence="5 6" key="1">
    <citation type="submission" date="2019-03" db="EMBL/GenBank/DDBJ databases">
        <title>Draft genome sequences of novel Actinobacteria.</title>
        <authorList>
            <person name="Sahin N."/>
            <person name="Ay H."/>
            <person name="Saygin H."/>
        </authorList>
    </citation>
    <scope>NUCLEOTIDE SEQUENCE [LARGE SCALE GENOMIC DNA]</scope>
    <source>
        <strain evidence="5 6">JCM 13523</strain>
    </source>
</reference>
<organism evidence="5 6">
    <name type="scientific">Kribbella antibiotica</name>
    <dbReference type="NCBI Taxonomy" id="190195"/>
    <lineage>
        <taxon>Bacteria</taxon>
        <taxon>Bacillati</taxon>
        <taxon>Actinomycetota</taxon>
        <taxon>Actinomycetes</taxon>
        <taxon>Propionibacteriales</taxon>
        <taxon>Kribbellaceae</taxon>
        <taxon>Kribbella</taxon>
    </lineage>
</organism>
<dbReference type="EMBL" id="SMKX01000075">
    <property type="protein sequence ID" value="TDD57413.1"/>
    <property type="molecule type" value="Genomic_DNA"/>
</dbReference>
<feature type="domain" description="VOC" evidence="4">
    <location>
        <begin position="501"/>
        <end position="607"/>
    </location>
</feature>
<keyword evidence="6" id="KW-1185">Reference proteome</keyword>
<dbReference type="InterPro" id="IPR004360">
    <property type="entry name" value="Glyas_Fos-R_dOase_dom"/>
</dbReference>
<dbReference type="InterPro" id="IPR037523">
    <property type="entry name" value="VOC_core"/>
</dbReference>
<accession>A0A4R4ZFZ3</accession>
<dbReference type="SUPFAM" id="SSF101478">
    <property type="entry name" value="ADP-ribosylglycohydrolase"/>
    <property type="match status" value="1"/>
</dbReference>